<feature type="domain" description="Aminoglycoside phosphotransferase" evidence="1">
    <location>
        <begin position="47"/>
        <end position="199"/>
    </location>
</feature>
<evidence type="ECO:0000313" key="3">
    <source>
        <dbReference type="Proteomes" id="UP000472277"/>
    </source>
</evidence>
<organism evidence="2 3">
    <name type="scientific">Salmo trutta</name>
    <name type="common">Brown trout</name>
    <dbReference type="NCBI Taxonomy" id="8032"/>
    <lineage>
        <taxon>Eukaryota</taxon>
        <taxon>Metazoa</taxon>
        <taxon>Chordata</taxon>
        <taxon>Craniata</taxon>
        <taxon>Vertebrata</taxon>
        <taxon>Euteleostomi</taxon>
        <taxon>Actinopterygii</taxon>
        <taxon>Neopterygii</taxon>
        <taxon>Teleostei</taxon>
        <taxon>Protacanthopterygii</taxon>
        <taxon>Salmoniformes</taxon>
        <taxon>Salmonidae</taxon>
        <taxon>Salmoninae</taxon>
        <taxon>Salmo</taxon>
    </lineage>
</organism>
<reference evidence="2" key="2">
    <citation type="submission" date="2025-09" db="UniProtKB">
        <authorList>
            <consortium name="Ensembl"/>
        </authorList>
    </citation>
    <scope>IDENTIFICATION</scope>
</reference>
<proteinExistence type="predicted"/>
<dbReference type="Gene3D" id="3.90.1200.10">
    <property type="match status" value="1"/>
</dbReference>
<dbReference type="InParanoid" id="A0A674DLB1"/>
<dbReference type="Proteomes" id="UP000472277">
    <property type="component" value="Chromosome 37"/>
</dbReference>
<sequence>MKQEYRDLILQQCGAKRGYGQIVKVHLDGCPFRWLHWYQNYSTNDGCRMPACLAACSYGDKQLIVLEDLDVVGFNQRRTSVRDAEMRACISWLAHFHGLFLGVVPEGLWPVGTYWHLETRPDELDAMDDSQLKAAAGEIDRILNECRFKTIVHGDAKLANFCFSGSGQGVAAVDFQYVGGGCGMMDVVYLMEEIEENQLEKKVPSLLDYFFTELRASVTKQVDFAALEKEWREMFAWTDFHRFLLGWMPGHQKINRYTKQLTKEMLRKLKR</sequence>
<dbReference type="PANTHER" id="PTHR11012:SF30">
    <property type="entry name" value="PROTEIN KINASE-LIKE DOMAIN-CONTAINING"/>
    <property type="match status" value="1"/>
</dbReference>
<dbReference type="SUPFAM" id="SSF56112">
    <property type="entry name" value="Protein kinase-like (PK-like)"/>
    <property type="match status" value="1"/>
</dbReference>
<reference evidence="2" key="1">
    <citation type="submission" date="2025-08" db="UniProtKB">
        <authorList>
            <consortium name="Ensembl"/>
        </authorList>
    </citation>
    <scope>IDENTIFICATION</scope>
</reference>
<evidence type="ECO:0000259" key="1">
    <source>
        <dbReference type="Pfam" id="PF01636"/>
    </source>
</evidence>
<protein>
    <submittedName>
        <fullName evidence="2">Protein kinase-like domain containing</fullName>
    </submittedName>
</protein>
<dbReference type="PANTHER" id="PTHR11012">
    <property type="entry name" value="PROTEIN KINASE-LIKE DOMAIN-CONTAINING"/>
    <property type="match status" value="1"/>
</dbReference>
<keyword evidence="3" id="KW-1185">Reference proteome</keyword>
<dbReference type="GeneTree" id="ENSGT00650000094921"/>
<dbReference type="Ensembl" id="ENSSTUT00000103592.1">
    <property type="protein sequence ID" value="ENSSTUP00000096451.1"/>
    <property type="gene ID" value="ENSSTUG00000043414.1"/>
</dbReference>
<dbReference type="Pfam" id="PF01636">
    <property type="entry name" value="APH"/>
    <property type="match status" value="1"/>
</dbReference>
<dbReference type="OMA" id="EMRACIS"/>
<dbReference type="AlphaFoldDB" id="A0A674DLB1"/>
<dbReference type="InterPro" id="IPR002575">
    <property type="entry name" value="Aminoglycoside_PTrfase"/>
</dbReference>
<name>A0A674DLB1_SALTR</name>
<accession>A0A674DLB1</accession>
<dbReference type="InterPro" id="IPR011009">
    <property type="entry name" value="Kinase-like_dom_sf"/>
</dbReference>
<evidence type="ECO:0000313" key="2">
    <source>
        <dbReference type="Ensembl" id="ENSSTUP00000096451.1"/>
    </source>
</evidence>